<dbReference type="AlphaFoldDB" id="A0A1I0CN04"/>
<proteinExistence type="inferred from homology"/>
<evidence type="ECO:0000256" key="4">
    <source>
        <dbReference type="PIRNR" id="PIRNR037567"/>
    </source>
</evidence>
<dbReference type="RefSeq" id="WP_090733424.1">
    <property type="nucleotide sequence ID" value="NZ_FOHO01000003.1"/>
</dbReference>
<evidence type="ECO:0000256" key="3">
    <source>
        <dbReference type="ARBA" id="ARBA00022679"/>
    </source>
</evidence>
<evidence type="ECO:0000313" key="5">
    <source>
        <dbReference type="EMBL" id="SET21030.1"/>
    </source>
</evidence>
<dbReference type="GO" id="GO:0015948">
    <property type="term" value="P:methanogenesis"/>
    <property type="evidence" value="ECO:0007669"/>
    <property type="project" value="UniProtKB-UniRule"/>
</dbReference>
<evidence type="ECO:0000256" key="2">
    <source>
        <dbReference type="ARBA" id="ARBA00022603"/>
    </source>
</evidence>
<evidence type="ECO:0000256" key="1">
    <source>
        <dbReference type="ARBA" id="ARBA00007137"/>
    </source>
</evidence>
<dbReference type="GO" id="GO:0032259">
    <property type="term" value="P:methylation"/>
    <property type="evidence" value="ECO:0007669"/>
    <property type="project" value="UniProtKB-KW"/>
</dbReference>
<dbReference type="PIRSF" id="PIRSF037567">
    <property type="entry name" value="MTTB_MeTrfase"/>
    <property type="match status" value="1"/>
</dbReference>
<dbReference type="Pfam" id="PF06253">
    <property type="entry name" value="MTTB"/>
    <property type="match status" value="1"/>
</dbReference>
<dbReference type="EC" id="2.1.1.-" evidence="4"/>
<dbReference type="Gene3D" id="3.20.20.480">
    <property type="entry name" value="Trimethylamine methyltransferase-like"/>
    <property type="match status" value="1"/>
</dbReference>
<dbReference type="OrthoDB" id="5713681at2"/>
<protein>
    <recommendedName>
        <fullName evidence="4">Methyltransferase</fullName>
        <ecNumber evidence="4">2.1.1.-</ecNumber>
    </recommendedName>
</protein>
<dbReference type="Proteomes" id="UP000199180">
    <property type="component" value="Unassembled WGS sequence"/>
</dbReference>
<dbReference type="InterPro" id="IPR038601">
    <property type="entry name" value="MttB-like_sf"/>
</dbReference>
<gene>
    <name evidence="5" type="ORF">SAMN04489858_103386</name>
</gene>
<sequence>MARDGDTPNHITRNIPDYEILSDRDLTLIESQAERILSQIGVDFVGNPDALDRWRQAGARVEGERVRLPEGLARDLCATAPASFVQQARNPDRNVVIGGRNLVCAPVYGPLFVRDQQHGRRYAGFADFCDFLRLGQVLPQMHHSGGTVCEPTDLPIATRHLDMLLAHMTLTDKPLMGSVTLPERASDSLAMARILFGADVVDRHCVLSALINVNSPLTFDPVMSHAIDIYSGAGQAVILGSYVVTGTTAPATVAGALAQTLAEMMAGIAYTQLVRPGAPVVFGPFVAGMGLVTGAATFATPEVAQLTQALGQLARRLGVPYRGGGALTGSKLPDAQAGYEAAQGLSVALQSGVNLMTHAAGWLENGLVACFEKYVMDADQLTALAHMAQGVDLSDAALVLKVIREAGPGGHYLGSDHLADHGDGMWQSTLMDCRPFDQWQDAGSPDAAMLAADRVRHYLDSYRQPDLDPATASALASFVTRRKADIAACDS</sequence>
<dbReference type="EMBL" id="FOHO01000003">
    <property type="protein sequence ID" value="SET21030.1"/>
    <property type="molecule type" value="Genomic_DNA"/>
</dbReference>
<accession>A0A1I0CN04</accession>
<comment type="similarity">
    <text evidence="1 4">Belongs to the trimethylamine methyltransferase family.</text>
</comment>
<keyword evidence="2 5" id="KW-0489">Methyltransferase</keyword>
<keyword evidence="3 4" id="KW-0808">Transferase</keyword>
<evidence type="ECO:0000313" key="6">
    <source>
        <dbReference type="Proteomes" id="UP000199180"/>
    </source>
</evidence>
<dbReference type="STRING" id="364199.SAMN04489858_103386"/>
<keyword evidence="6" id="KW-1185">Reference proteome</keyword>
<name>A0A1I0CN04_9RHOB</name>
<organism evidence="5 6">
    <name type="scientific">Paracoccus homiensis</name>
    <dbReference type="NCBI Taxonomy" id="364199"/>
    <lineage>
        <taxon>Bacteria</taxon>
        <taxon>Pseudomonadati</taxon>
        <taxon>Pseudomonadota</taxon>
        <taxon>Alphaproteobacteria</taxon>
        <taxon>Rhodobacterales</taxon>
        <taxon>Paracoccaceae</taxon>
        <taxon>Paracoccus</taxon>
    </lineage>
</organism>
<dbReference type="GO" id="GO:0008168">
    <property type="term" value="F:methyltransferase activity"/>
    <property type="evidence" value="ECO:0007669"/>
    <property type="project" value="UniProtKB-KW"/>
</dbReference>
<reference evidence="5 6" key="1">
    <citation type="submission" date="2016-10" db="EMBL/GenBank/DDBJ databases">
        <authorList>
            <person name="de Groot N.N."/>
        </authorList>
    </citation>
    <scope>NUCLEOTIDE SEQUENCE [LARGE SCALE GENOMIC DNA]</scope>
    <source>
        <strain evidence="5 6">DSM 17862</strain>
    </source>
</reference>
<dbReference type="InterPro" id="IPR010426">
    <property type="entry name" value="MTTB_MeTrfase"/>
</dbReference>